<evidence type="ECO:0000259" key="1">
    <source>
        <dbReference type="PROSITE" id="PS50943"/>
    </source>
</evidence>
<dbReference type="Pfam" id="PF13443">
    <property type="entry name" value="HTH_26"/>
    <property type="match status" value="1"/>
</dbReference>
<protein>
    <submittedName>
        <fullName evidence="2">Cro/C1-type HTH DNA-binding domain protein</fullName>
    </submittedName>
</protein>
<accession>A0A8S5MNS6</accession>
<dbReference type="InterPro" id="IPR001387">
    <property type="entry name" value="Cro/C1-type_HTH"/>
</dbReference>
<feature type="domain" description="HTH cro/C1-type" evidence="1">
    <location>
        <begin position="6"/>
        <end position="61"/>
    </location>
</feature>
<proteinExistence type="predicted"/>
<reference evidence="2" key="1">
    <citation type="journal article" date="2021" name="Proc. Natl. Acad. Sci. U.S.A.">
        <title>A Catalog of Tens of Thousands of Viruses from Human Metagenomes Reveals Hidden Associations with Chronic Diseases.</title>
        <authorList>
            <person name="Tisza M.J."/>
            <person name="Buck C.B."/>
        </authorList>
    </citation>
    <scope>NUCLEOTIDE SEQUENCE</scope>
    <source>
        <strain evidence="2">CtZZK17</strain>
    </source>
</reference>
<dbReference type="InterPro" id="IPR010982">
    <property type="entry name" value="Lambda_DNA-bd_dom_sf"/>
</dbReference>
<organism evidence="2">
    <name type="scientific">Siphoviridae sp. ctZZK17</name>
    <dbReference type="NCBI Taxonomy" id="2826384"/>
    <lineage>
        <taxon>Viruses</taxon>
        <taxon>Duplodnaviria</taxon>
        <taxon>Heunggongvirae</taxon>
        <taxon>Uroviricota</taxon>
        <taxon>Caudoviricetes</taxon>
    </lineage>
</organism>
<dbReference type="PROSITE" id="PS50943">
    <property type="entry name" value="HTH_CROC1"/>
    <property type="match status" value="1"/>
</dbReference>
<dbReference type="CDD" id="cd00093">
    <property type="entry name" value="HTH_XRE"/>
    <property type="match status" value="1"/>
</dbReference>
<dbReference type="EMBL" id="BK014947">
    <property type="protein sequence ID" value="DAD83904.1"/>
    <property type="molecule type" value="Genomic_DNA"/>
</dbReference>
<dbReference type="SUPFAM" id="SSF47413">
    <property type="entry name" value="lambda repressor-like DNA-binding domains"/>
    <property type="match status" value="1"/>
</dbReference>
<name>A0A8S5MNS6_9CAUD</name>
<keyword evidence="2" id="KW-0238">DNA-binding</keyword>
<evidence type="ECO:0000313" key="2">
    <source>
        <dbReference type="EMBL" id="DAD83904.1"/>
    </source>
</evidence>
<dbReference type="Gene3D" id="1.10.260.40">
    <property type="entry name" value="lambda repressor-like DNA-binding domains"/>
    <property type="match status" value="1"/>
</dbReference>
<dbReference type="SMART" id="SM00530">
    <property type="entry name" value="HTH_XRE"/>
    <property type="match status" value="1"/>
</dbReference>
<sequence length="83" mass="9468">MIRIQLSKLLGEKRLTQADIARMTGIRAGTINDLYHEIATRISLEHLDLLCEALDCDISDLLTRSKRDSPYVAQQLRHRAGHK</sequence>
<dbReference type="GO" id="GO:0003677">
    <property type="term" value="F:DNA binding"/>
    <property type="evidence" value="ECO:0007669"/>
    <property type="project" value="UniProtKB-KW"/>
</dbReference>